<organism evidence="3 5">
    <name type="scientific">Trichococcus flocculiformis</name>
    <dbReference type="NCBI Taxonomy" id="82803"/>
    <lineage>
        <taxon>Bacteria</taxon>
        <taxon>Bacillati</taxon>
        <taxon>Bacillota</taxon>
        <taxon>Bacilli</taxon>
        <taxon>Lactobacillales</taxon>
        <taxon>Carnobacteriaceae</taxon>
        <taxon>Trichococcus</taxon>
    </lineage>
</organism>
<reference evidence="3 5" key="2">
    <citation type="submission" date="2016-10" db="EMBL/GenBank/DDBJ databases">
        <authorList>
            <person name="Varghese N."/>
            <person name="Submissions S."/>
        </authorList>
    </citation>
    <scope>NUCLEOTIDE SEQUENCE [LARGE SCALE GENOMIC DNA]</scope>
    <source>
        <strain evidence="3 5">DSM 2094</strain>
    </source>
</reference>
<dbReference type="RefSeq" id="WP_086989221.1">
    <property type="nucleotide sequence ID" value="NZ_FJMZ01000019.1"/>
</dbReference>
<protein>
    <submittedName>
        <fullName evidence="3">Uncharacterized protein</fullName>
    </submittedName>
</protein>
<feature type="transmembrane region" description="Helical" evidence="1">
    <location>
        <begin position="94"/>
        <end position="113"/>
    </location>
</feature>
<proteinExistence type="predicted"/>
<sequence>MAEKFTSSSVGSVTDEQNLFKSALDMESGTNNPHYEAWLAAMSAENKNSTSQIKANGDVKTKIGILWFVGTVCVLLILIGGYSLIVNPASAKDVWVITGPIISSAITGTVAYFTGDKNS</sequence>
<dbReference type="EMBL" id="FJMZ01000019">
    <property type="protein sequence ID" value="SBO15770.1"/>
    <property type="molecule type" value="Genomic_DNA"/>
</dbReference>
<evidence type="ECO:0000256" key="1">
    <source>
        <dbReference type="SAM" id="Phobius"/>
    </source>
</evidence>
<evidence type="ECO:0000313" key="2">
    <source>
        <dbReference type="EMBL" id="SBO15770.1"/>
    </source>
</evidence>
<accession>A0AB38BKV8</accession>
<evidence type="ECO:0000313" key="5">
    <source>
        <dbReference type="Proteomes" id="UP000199686"/>
    </source>
</evidence>
<feature type="transmembrane region" description="Helical" evidence="1">
    <location>
        <begin position="63"/>
        <end position="82"/>
    </location>
</feature>
<dbReference type="Proteomes" id="UP000195947">
    <property type="component" value="Unassembled WGS sequence"/>
</dbReference>
<keyword evidence="4" id="KW-1185">Reference proteome</keyword>
<dbReference type="EMBL" id="FOQC01000054">
    <property type="protein sequence ID" value="SFI12205.1"/>
    <property type="molecule type" value="Genomic_DNA"/>
</dbReference>
<dbReference type="Proteomes" id="UP000199686">
    <property type="component" value="Unassembled WGS sequence"/>
</dbReference>
<comment type="caution">
    <text evidence="3">The sequence shown here is derived from an EMBL/GenBank/DDBJ whole genome shotgun (WGS) entry which is preliminary data.</text>
</comment>
<reference evidence="2 4" key="1">
    <citation type="submission" date="2016-02" db="EMBL/GenBank/DDBJ databases">
        <authorList>
            <person name="Strepis N."/>
        </authorList>
    </citation>
    <scope>NUCLEOTIDE SEQUENCE [LARGE SCALE GENOMIC DNA]</scope>
    <source>
        <strain evidence="2">Trichococcus flocculiformis</strain>
    </source>
</reference>
<keyword evidence="1" id="KW-1133">Transmembrane helix</keyword>
<gene>
    <name evidence="3" type="ORF">SAMN04488507_105414</name>
    <name evidence="2" type="ORF">TFLO_1791</name>
</gene>
<dbReference type="AlphaFoldDB" id="A0AB38BKV8"/>
<evidence type="ECO:0000313" key="4">
    <source>
        <dbReference type="Proteomes" id="UP000195947"/>
    </source>
</evidence>
<evidence type="ECO:0000313" key="3">
    <source>
        <dbReference type="EMBL" id="SFI12205.1"/>
    </source>
</evidence>
<keyword evidence="1" id="KW-0472">Membrane</keyword>
<name>A0AB38BKV8_9LACT</name>
<keyword evidence="1" id="KW-0812">Transmembrane</keyword>